<keyword evidence="2" id="KW-1185">Reference proteome</keyword>
<evidence type="ECO:0000313" key="1">
    <source>
        <dbReference type="EMBL" id="QYY44512.1"/>
    </source>
</evidence>
<proteinExistence type="predicted"/>
<evidence type="ECO:0000313" key="2">
    <source>
        <dbReference type="Proteomes" id="UP000826616"/>
    </source>
</evidence>
<sequence length="207" mass="24065">MSLMEYMDEKIIELMNEKQEELARIFKENNGYEGTVRQDVQTDFIEINDEIIPFEEKSVLKDKVKLRLPETFIVMPPEIASLKYPSERRPNLIYTNESASINIAFNHTQSPLHDTNMEAFKKSMVQVIKKTQPLARWFEEGVRNVNGRNIGFCDFLAPALDVNIYNLLFFAELEGRALLCTFNCTEEEMKDWKPVAMGIMDSVKIVR</sequence>
<protein>
    <submittedName>
        <fullName evidence="1">Uncharacterized protein</fullName>
    </submittedName>
</protein>
<gene>
    <name evidence="1" type="ORF">K3F53_07070</name>
</gene>
<reference evidence="1 2" key="1">
    <citation type="submission" date="2021-08" db="EMBL/GenBank/DDBJ databases">
        <title>Complete genome sequence of the strain Aneurinibacillus thermoaerophilus CCM 8960.</title>
        <authorList>
            <person name="Musilova J."/>
            <person name="Kourilova X."/>
            <person name="Pernicova I."/>
            <person name="Bezdicek M."/>
            <person name="Lengerova M."/>
            <person name="Obruca S."/>
            <person name="Sedlar K."/>
        </authorList>
    </citation>
    <scope>NUCLEOTIDE SEQUENCE [LARGE SCALE GENOMIC DNA]</scope>
    <source>
        <strain evidence="1 2">CCM 8960</strain>
    </source>
</reference>
<dbReference type="Proteomes" id="UP000826616">
    <property type="component" value="Chromosome"/>
</dbReference>
<name>A0ABX8YGB7_ANETH</name>
<dbReference type="EMBL" id="CP080764">
    <property type="protein sequence ID" value="QYY44512.1"/>
    <property type="molecule type" value="Genomic_DNA"/>
</dbReference>
<accession>A0ABX8YGB7</accession>
<organism evidence="1 2">
    <name type="scientific">Aneurinibacillus thermoaerophilus</name>
    <dbReference type="NCBI Taxonomy" id="143495"/>
    <lineage>
        <taxon>Bacteria</taxon>
        <taxon>Bacillati</taxon>
        <taxon>Bacillota</taxon>
        <taxon>Bacilli</taxon>
        <taxon>Bacillales</taxon>
        <taxon>Paenibacillaceae</taxon>
        <taxon>Aneurinibacillus group</taxon>
        <taxon>Aneurinibacillus</taxon>
    </lineage>
</organism>